<reference evidence="1 4" key="1">
    <citation type="submission" date="2014-05" db="EMBL/GenBank/DDBJ databases">
        <authorList>
            <person name="Aslett A.Martin."/>
            <person name="De Silva Nishadi"/>
        </authorList>
    </citation>
    <scope>NUCLEOTIDE SEQUENCE [LARGE SCALE GENOMIC DNA]</scope>
</reference>
<accession>A0A2K4AJ92</accession>
<dbReference type="AlphaFoldDB" id="A0A077UJ40"/>
<dbReference type="PATRIC" id="fig|1280.2194.peg.2352"/>
<accession>A0A077UJ40</accession>
<evidence type="ECO:0000313" key="1">
    <source>
        <dbReference type="EMBL" id="CDR27152.1"/>
    </source>
</evidence>
<dbReference type="Proteomes" id="UP000044616">
    <property type="component" value="Unassembled WGS sequence"/>
</dbReference>
<evidence type="ECO:0000313" key="2">
    <source>
        <dbReference type="EMBL" id="MBE2127623.1"/>
    </source>
</evidence>
<dbReference type="EMBL" id="PPQS01000030">
    <property type="protein sequence ID" value="PNZ49794.1"/>
    <property type="molecule type" value="Genomic_DNA"/>
</dbReference>
<evidence type="ECO:0000313" key="3">
    <source>
        <dbReference type="EMBL" id="PNZ49794.1"/>
    </source>
</evidence>
<dbReference type="Pfam" id="PF16895">
    <property type="entry name" value="DUF5085"/>
    <property type="match status" value="1"/>
</dbReference>
<organism evidence="1 4">
    <name type="scientific">Staphylococcus schweitzeri</name>
    <dbReference type="NCBI Taxonomy" id="1654388"/>
    <lineage>
        <taxon>Bacteria</taxon>
        <taxon>Bacillati</taxon>
        <taxon>Bacillota</taxon>
        <taxon>Bacilli</taxon>
        <taxon>Bacillales</taxon>
        <taxon>Staphylococcaceae</taxon>
        <taxon>Staphylococcus</taxon>
    </lineage>
</organism>
<dbReference type="GeneID" id="98344617"/>
<sequence length="149" mass="17866">MNELSYSTIMFRNVISKEYLDIDLKNLNEVTTHFLNEVKHYDLNENGPLILTINQLMKNEKVNITIYSSINNISSLHDSFEFQSYLYIDQMLHNQLRPLNYEEDIKKGLEDIERFAKENQLQRISPYYFILNDVNGFKWIDIKVKVMEY</sequence>
<dbReference type="RefSeq" id="WP_001004376.1">
    <property type="nucleotide sequence ID" value="NZ_CBCSFW010000002.1"/>
</dbReference>
<dbReference type="EMBL" id="CCEH01000002">
    <property type="protein sequence ID" value="CDR27152.1"/>
    <property type="molecule type" value="Genomic_DNA"/>
</dbReference>
<dbReference type="Proteomes" id="UP000236395">
    <property type="component" value="Unassembled WGS sequence"/>
</dbReference>
<evidence type="ECO:0000313" key="5">
    <source>
        <dbReference type="Proteomes" id="UP000236395"/>
    </source>
</evidence>
<keyword evidence="6" id="KW-1185">Reference proteome</keyword>
<evidence type="ECO:0000313" key="6">
    <source>
        <dbReference type="Proteomes" id="UP000596960"/>
    </source>
</evidence>
<dbReference type="EMBL" id="JADAMT010000001">
    <property type="protein sequence ID" value="MBE2127623.1"/>
    <property type="molecule type" value="Genomic_DNA"/>
</dbReference>
<gene>
    <name evidence="3" type="ORF">CD116_06045</name>
    <name evidence="1" type="ORF">ERS140147_00382</name>
    <name evidence="2" type="ORF">ILQ21_00895</name>
</gene>
<name>A0A077UJ40_9STAP</name>
<evidence type="ECO:0000313" key="4">
    <source>
        <dbReference type="Proteomes" id="UP000044616"/>
    </source>
</evidence>
<reference evidence="2 6" key="3">
    <citation type="submission" date="2020-10" db="EMBL/GenBank/DDBJ databases">
        <title>Phenotypic and genomic profiling of Staphylococcus argenteus in Canada and the United States and recommendations for clinical result reporting.</title>
        <authorList>
            <person name="Eshaghi A."/>
            <person name="Bommersbach C."/>
            <person name="Zitterman S."/>
            <person name="Burnham C.-A.D."/>
            <person name="Patel R."/>
            <person name="Schuetz A.N."/>
            <person name="Patel S.N."/>
            <person name="Kus J.V."/>
        </authorList>
    </citation>
    <scope>NUCLEOTIDE SEQUENCE [LARGE SCALE GENOMIC DNA]</scope>
    <source>
        <strain evidence="2 6">DSM 28300</strain>
    </source>
</reference>
<dbReference type="Proteomes" id="UP000596960">
    <property type="component" value="Unassembled WGS sequence"/>
</dbReference>
<proteinExistence type="predicted"/>
<dbReference type="InterPro" id="IPR031664">
    <property type="entry name" value="DUF5085"/>
</dbReference>
<protein>
    <submittedName>
        <fullName evidence="3">DUF5085 domain-containing protein</fullName>
    </submittedName>
    <submittedName>
        <fullName evidence="2">DUF5085 family protein</fullName>
    </submittedName>
</protein>
<reference evidence="3 5" key="2">
    <citation type="submission" date="2017-08" db="EMBL/GenBank/DDBJ databases">
        <title>Draft genome sequences of 64 type strains of genus Staph aureus.</title>
        <authorList>
            <person name="Cole K."/>
            <person name="Golubchik T."/>
            <person name="Russell J."/>
            <person name="Foster D."/>
            <person name="Llewelyn M."/>
            <person name="Wilson D."/>
            <person name="Crook D."/>
            <person name="Paul J."/>
        </authorList>
    </citation>
    <scope>NUCLEOTIDE SEQUENCE [LARGE SCALE GENOMIC DNA]</scope>
    <source>
        <strain evidence="3 5">DSM 28300</strain>
    </source>
</reference>